<evidence type="ECO:0000313" key="8">
    <source>
        <dbReference type="Ensembl" id="ENSEBUP00000001847.1"/>
    </source>
</evidence>
<keyword evidence="3 6" id="KW-1133">Transmembrane helix</keyword>
<feature type="domain" description="Ion transport" evidence="7">
    <location>
        <begin position="116"/>
        <end position="201"/>
    </location>
</feature>
<evidence type="ECO:0000256" key="5">
    <source>
        <dbReference type="SAM" id="MobiDB-lite"/>
    </source>
</evidence>
<sequence>MAGQFHLLDSPVHWGAVGNCPPNLLIPPASAPPPLPSSQPPPSSPEEEEGESGRDSEDSTPWNRPCCGQRGSQLWLLLLTGFRLNVVLLASVAAVSLLLTAELLLDTQLVRVHNAKAAANTMHWLSFLILTLFFVESVCRMVVIGVAEYIENKLEVFDGAVIVLAFAPMVASTVANGPESAWDALSLVVTLRAWRLREVLQAYVLPLRRRAALLCSQFEYAASASRARATHLALLCHAQALEIERLRGVISELEGAGGTLGREVWGPGGMLQGVGRGSWGTPRVGERPRLGIGALREGAVGGGESDRDLTMRETPEGSPILAMPSSVMATSAPQSISWPELSSHNEDGSTGDGRRGTRGGGVGHDTSPSPPLQTPIGTPSSPSPPNAARLSPLSPPPSTITPPFPITGRAPPTHPPPLPIPSPCPLAYHIIGHPPIRRGGGEGGREE</sequence>
<evidence type="ECO:0000256" key="2">
    <source>
        <dbReference type="ARBA" id="ARBA00022692"/>
    </source>
</evidence>
<dbReference type="InterPro" id="IPR042857">
    <property type="entry name" value="TMEM266"/>
</dbReference>
<keyword evidence="4 6" id="KW-0472">Membrane</keyword>
<feature type="compositionally biased region" description="Basic and acidic residues" evidence="5">
    <location>
        <begin position="304"/>
        <end position="315"/>
    </location>
</feature>
<evidence type="ECO:0000256" key="3">
    <source>
        <dbReference type="ARBA" id="ARBA00022989"/>
    </source>
</evidence>
<dbReference type="Ensembl" id="ENSEBUT00000002186.1">
    <property type="protein sequence ID" value="ENSEBUP00000001847.1"/>
    <property type="gene ID" value="ENSEBUG00000001511.1"/>
</dbReference>
<reference evidence="8" key="1">
    <citation type="submission" date="2025-08" db="UniProtKB">
        <authorList>
            <consortium name="Ensembl"/>
        </authorList>
    </citation>
    <scope>IDENTIFICATION</scope>
</reference>
<feature type="transmembrane region" description="Helical" evidence="6">
    <location>
        <begin position="74"/>
        <end position="101"/>
    </location>
</feature>
<feature type="transmembrane region" description="Helical" evidence="6">
    <location>
        <begin position="121"/>
        <end position="144"/>
    </location>
</feature>
<feature type="compositionally biased region" description="Pro residues" evidence="5">
    <location>
        <begin position="393"/>
        <end position="405"/>
    </location>
</feature>
<organism evidence="8 9">
    <name type="scientific">Eptatretus burgeri</name>
    <name type="common">Inshore hagfish</name>
    <dbReference type="NCBI Taxonomy" id="7764"/>
    <lineage>
        <taxon>Eukaryota</taxon>
        <taxon>Metazoa</taxon>
        <taxon>Chordata</taxon>
        <taxon>Craniata</taxon>
        <taxon>Vertebrata</taxon>
        <taxon>Cyclostomata</taxon>
        <taxon>Myxini</taxon>
        <taxon>Myxiniformes</taxon>
        <taxon>Myxinidae</taxon>
        <taxon>Eptatretinae</taxon>
        <taxon>Eptatretus</taxon>
    </lineage>
</organism>
<dbReference type="PANTHER" id="PTHR46842:SF1">
    <property type="entry name" value="TRANSMEMBRANE PROTEIN 266"/>
    <property type="match status" value="1"/>
</dbReference>
<dbReference type="Proteomes" id="UP000694388">
    <property type="component" value="Unplaced"/>
</dbReference>
<evidence type="ECO:0000256" key="6">
    <source>
        <dbReference type="SAM" id="Phobius"/>
    </source>
</evidence>
<feature type="compositionally biased region" description="Polar residues" evidence="5">
    <location>
        <begin position="327"/>
        <end position="342"/>
    </location>
</feature>
<reference evidence="8" key="2">
    <citation type="submission" date="2025-09" db="UniProtKB">
        <authorList>
            <consortium name="Ensembl"/>
        </authorList>
    </citation>
    <scope>IDENTIFICATION</scope>
</reference>
<dbReference type="InterPro" id="IPR005821">
    <property type="entry name" value="Ion_trans_dom"/>
</dbReference>
<dbReference type="InterPro" id="IPR027359">
    <property type="entry name" value="Volt_channel_dom_sf"/>
</dbReference>
<dbReference type="Gene3D" id="1.20.120.350">
    <property type="entry name" value="Voltage-gated potassium channels. Chain C"/>
    <property type="match status" value="1"/>
</dbReference>
<dbReference type="GO" id="GO:0030425">
    <property type="term" value="C:dendrite"/>
    <property type="evidence" value="ECO:0007669"/>
    <property type="project" value="TreeGrafter"/>
</dbReference>
<feature type="region of interest" description="Disordered" evidence="5">
    <location>
        <begin position="276"/>
        <end position="447"/>
    </location>
</feature>
<feature type="compositionally biased region" description="Pro residues" evidence="5">
    <location>
        <begin position="412"/>
        <end position="424"/>
    </location>
</feature>
<accession>A0A8C4N617</accession>
<evidence type="ECO:0000256" key="1">
    <source>
        <dbReference type="ARBA" id="ARBA00004141"/>
    </source>
</evidence>
<dbReference type="GeneTree" id="ENSGT00940000156738"/>
<protein>
    <recommendedName>
        <fullName evidence="7">Ion transport domain-containing protein</fullName>
    </recommendedName>
</protein>
<feature type="compositionally biased region" description="Pro residues" evidence="5">
    <location>
        <begin position="29"/>
        <end position="44"/>
    </location>
</feature>
<evidence type="ECO:0000313" key="9">
    <source>
        <dbReference type="Proteomes" id="UP000694388"/>
    </source>
</evidence>
<keyword evidence="9" id="KW-1185">Reference proteome</keyword>
<dbReference type="GO" id="GO:0022832">
    <property type="term" value="F:voltage-gated channel activity"/>
    <property type="evidence" value="ECO:0007669"/>
    <property type="project" value="InterPro"/>
</dbReference>
<comment type="subcellular location">
    <subcellularLocation>
        <location evidence="1">Membrane</location>
        <topology evidence="1">Multi-pass membrane protein</topology>
    </subcellularLocation>
</comment>
<dbReference type="Pfam" id="PF00520">
    <property type="entry name" value="Ion_trans"/>
    <property type="match status" value="1"/>
</dbReference>
<feature type="region of interest" description="Disordered" evidence="5">
    <location>
        <begin position="25"/>
        <end position="63"/>
    </location>
</feature>
<evidence type="ECO:0000259" key="7">
    <source>
        <dbReference type="Pfam" id="PF00520"/>
    </source>
</evidence>
<dbReference type="GO" id="GO:0005886">
    <property type="term" value="C:plasma membrane"/>
    <property type="evidence" value="ECO:0007669"/>
    <property type="project" value="InterPro"/>
</dbReference>
<dbReference type="AlphaFoldDB" id="A0A8C4N617"/>
<feature type="compositionally biased region" description="Basic and acidic residues" evidence="5">
    <location>
        <begin position="343"/>
        <end position="355"/>
    </location>
</feature>
<name>A0A8C4N617_EPTBU</name>
<keyword evidence="2 6" id="KW-0812">Transmembrane</keyword>
<evidence type="ECO:0000256" key="4">
    <source>
        <dbReference type="ARBA" id="ARBA00023136"/>
    </source>
</evidence>
<proteinExistence type="predicted"/>
<dbReference type="PANTHER" id="PTHR46842">
    <property type="entry name" value="TRANSMEMBRANE PROTEIN 266"/>
    <property type="match status" value="1"/>
</dbReference>